<dbReference type="GeneID" id="98190858"/>
<dbReference type="Pfam" id="PF11769">
    <property type="entry name" value="DUF3313"/>
    <property type="match status" value="1"/>
</dbReference>
<evidence type="ECO:0000313" key="8">
    <source>
        <dbReference type="Proteomes" id="UP000247823"/>
    </source>
</evidence>
<comment type="caution">
    <text evidence="3">The sequence shown here is derived from an EMBL/GenBank/DDBJ whole genome shotgun (WGS) entry which is preliminary data.</text>
</comment>
<feature type="signal peptide" evidence="1">
    <location>
        <begin position="1"/>
        <end position="20"/>
    </location>
</feature>
<dbReference type="Proteomes" id="UP000050489">
    <property type="component" value="Unassembled WGS sequence"/>
</dbReference>
<dbReference type="PROSITE" id="PS51257">
    <property type="entry name" value="PROKAR_LIPOPROTEIN"/>
    <property type="match status" value="1"/>
</dbReference>
<reference evidence="2 9" key="7">
    <citation type="submission" date="2023-11" db="EMBL/GenBank/DDBJ databases">
        <title>Detection of rare carbapenemases in Enterobacterales - comparison of two colorimetric and two CIM-based carbapenemase assays.</title>
        <authorList>
            <person name="Schaffarczyk L."/>
            <person name="Noster J."/>
            <person name="Stelzer Y."/>
            <person name="Sattler J."/>
            <person name="Gatermann S."/>
            <person name="Hamprecht A."/>
        </authorList>
    </citation>
    <scope>NUCLEOTIDE SEQUENCE [LARGE SCALE GENOMIC DNA]</scope>
    <source>
        <strain evidence="2 9">CIM-Carb-136</strain>
    </source>
</reference>
<sequence>MKKQRLSVAMAVLAAGLLLAGCSSKVTQTSQYSGFLSDYSKLQETTSPSGHKTLRWIDPNYKESNYRGLYFQPVVYFPAEKPTTRVSQDTLNKIKAYATQRIKAALQNRFTILPSPAGSRVLVAKLAITAVSAENEDMKFYEVVPVAAVVASTMAATGHRTQNTALYIEGELIDQDTGKTVMEVVRKAYGKTVNNDSTPVTADDVKAAIDDIVTDITNFPKQG</sequence>
<reference evidence="5" key="5">
    <citation type="submission" date="2018-06" db="EMBL/GenBank/DDBJ databases">
        <title>Serratia marcescens genome sequencing and assembly.</title>
        <authorList>
            <person name="Martins R.C.R."/>
            <person name="Perdigao-Neto L.V."/>
            <person name="Costa S.F."/>
            <person name="Levin A.S.S."/>
        </authorList>
    </citation>
    <scope>NUCLEOTIDE SEQUENCE</scope>
    <source>
        <strain evidence="5">1283</strain>
    </source>
</reference>
<evidence type="ECO:0000313" key="4">
    <source>
        <dbReference type="EMBL" id="PNO64980.1"/>
    </source>
</evidence>
<reference evidence="3" key="2">
    <citation type="journal article" date="2017" name="PLoS ONE">
        <title>Genomic and phenotypic characterisation of fluoroquinolone resistance mechanisms in Enterobacteriaceae in Durban, South Africa.</title>
        <authorList>
            <person name="Osei Sekyere J."/>
            <person name="Amoako D.G."/>
        </authorList>
    </citation>
    <scope>NUCLEOTIDE SEQUENCE</scope>
    <source>
        <strain evidence="3">945174350</strain>
    </source>
</reference>
<organism evidence="3 7">
    <name type="scientific">Serratia marcescens</name>
    <dbReference type="NCBI Taxonomy" id="615"/>
    <lineage>
        <taxon>Bacteria</taxon>
        <taxon>Pseudomonadati</taxon>
        <taxon>Pseudomonadota</taxon>
        <taxon>Gammaproteobacteria</taxon>
        <taxon>Enterobacterales</taxon>
        <taxon>Yersiniaceae</taxon>
        <taxon>Serratia</taxon>
    </lineage>
</organism>
<dbReference type="Proteomes" id="UP000247823">
    <property type="component" value="Unassembled WGS sequence"/>
</dbReference>
<keyword evidence="8" id="KW-1185">Reference proteome</keyword>
<proteinExistence type="predicted"/>
<gene>
    <name evidence="3" type="ORF">AN695_0212940</name>
    <name evidence="5" type="ORF">DMW51_17830</name>
    <name evidence="4" type="ORF">MC70_018175</name>
    <name evidence="2" type="ORF">SJ435_25810</name>
</gene>
<dbReference type="EMBL" id="JTBC02000010">
    <property type="protein sequence ID" value="PNO64980.1"/>
    <property type="molecule type" value="Genomic_DNA"/>
</dbReference>
<evidence type="ECO:0000313" key="5">
    <source>
        <dbReference type="EMBL" id="PYA64359.1"/>
    </source>
</evidence>
<evidence type="ECO:0000313" key="3">
    <source>
        <dbReference type="EMBL" id="OCO87078.1"/>
    </source>
</evidence>
<dbReference type="EMBL" id="QJQB01000411">
    <property type="protein sequence ID" value="PYA64359.1"/>
    <property type="molecule type" value="Genomic_DNA"/>
</dbReference>
<evidence type="ECO:0000313" key="9">
    <source>
        <dbReference type="Proteomes" id="UP001275057"/>
    </source>
</evidence>
<feature type="chain" id="PRO_5014516474" evidence="1">
    <location>
        <begin position="21"/>
        <end position="223"/>
    </location>
</feature>
<dbReference type="AlphaFoldDB" id="A0A0J5CKF2"/>
<reference evidence="4" key="3">
    <citation type="submission" date="2017-12" db="EMBL/GenBank/DDBJ databases">
        <title>FDA dAtabase for Regulatory Grade micrObial Sequences (FDA-ARGOS): Supporting development and validation of Infectious Disease Dx tests.</title>
        <authorList>
            <person name="Campos J."/>
            <person name="Goldberg B."/>
            <person name="Tallon L.J."/>
            <person name="Sadzewicz L."/>
            <person name="Sengamalay N."/>
            <person name="Ott S."/>
            <person name="Godinez A."/>
            <person name="Nagaraj S."/>
            <person name="Vavikolanu K."/>
            <person name="Vyas G."/>
            <person name="Nadendla S."/>
            <person name="Aluvathingal J."/>
            <person name="Geyer C."/>
            <person name="Nandy P."/>
            <person name="Hobson J."/>
            <person name="Sichtig H."/>
        </authorList>
    </citation>
    <scope>NUCLEOTIDE SEQUENCE</scope>
    <source>
        <strain evidence="4">FDAARGOS_79</strain>
    </source>
</reference>
<evidence type="ECO:0000313" key="7">
    <source>
        <dbReference type="Proteomes" id="UP000050489"/>
    </source>
</evidence>
<dbReference type="EMBL" id="JAXABG010000033">
    <property type="protein sequence ID" value="MDX7085804.1"/>
    <property type="molecule type" value="Genomic_DNA"/>
</dbReference>
<reference evidence="6" key="4">
    <citation type="submission" date="2017-12" db="EMBL/GenBank/DDBJ databases">
        <title>FDA dAtabase for Regulatory Grade micrObial Sequences (FDA-ARGOS): Supporting development and validation of Infectious Disease Dx tests.</title>
        <authorList>
            <person name="Campos J."/>
            <person name="Goldberg B."/>
            <person name="Tallon L."/>
            <person name="Sadzewicz L."/>
            <person name="Sengamalay N."/>
            <person name="Ott S."/>
            <person name="Godinez A."/>
            <person name="Nagaraj S."/>
            <person name="Vavikolanu K."/>
            <person name="Vyas G."/>
            <person name="Nadendla S."/>
            <person name="Aluvathingal J."/>
            <person name="Geyer C."/>
            <person name="Nandy P."/>
            <person name="Hobson J."/>
            <person name="Sichtig H."/>
        </authorList>
    </citation>
    <scope>NUCLEOTIDE SEQUENCE [LARGE SCALE GENOMIC DNA]</scope>
    <source>
        <strain evidence="6">FDAARGOS_79</strain>
    </source>
</reference>
<evidence type="ECO:0000313" key="6">
    <source>
        <dbReference type="Proteomes" id="UP000030378"/>
    </source>
</evidence>
<evidence type="ECO:0000256" key="1">
    <source>
        <dbReference type="SAM" id="SignalP"/>
    </source>
</evidence>
<accession>A0A0J5CKF2</accession>
<keyword evidence="1" id="KW-0732">Signal</keyword>
<dbReference type="RefSeq" id="WP_038872629.1">
    <property type="nucleotide sequence ID" value="NZ_BRPU01000016.1"/>
</dbReference>
<dbReference type="Proteomes" id="UP001275057">
    <property type="component" value="Unassembled WGS sequence"/>
</dbReference>
<name>A0A0J5CKF2_SERMA</name>
<dbReference type="InterPro" id="IPR021747">
    <property type="entry name" value="DUF3313"/>
</dbReference>
<evidence type="ECO:0000313" key="2">
    <source>
        <dbReference type="EMBL" id="MDX7085804.1"/>
    </source>
</evidence>
<dbReference type="Proteomes" id="UP000030378">
    <property type="component" value="Unassembled WGS sequence"/>
</dbReference>
<protein>
    <submittedName>
        <fullName evidence="2">DUF3313 domain-containing protein</fullName>
    </submittedName>
</protein>
<reference evidence="7" key="1">
    <citation type="submission" date="2016-04" db="EMBL/GenBank/DDBJ databases">
        <authorList>
            <person name="Osei Sekyere J."/>
            <person name="Sivertsen A."/>
            <person name="Pedersen A.T."/>
            <person name="Sundsfjord A."/>
        </authorList>
    </citation>
    <scope>NUCLEOTIDE SEQUENCE [LARGE SCALE GENOMIC DNA]</scope>
    <source>
        <strain evidence="7">945174350</strain>
    </source>
</reference>
<dbReference type="EMBL" id="LJEX02000068">
    <property type="protein sequence ID" value="OCO87078.1"/>
    <property type="molecule type" value="Genomic_DNA"/>
</dbReference>
<reference evidence="5" key="6">
    <citation type="submission" date="2018-06" db="EMBL/GenBank/DDBJ databases">
        <authorList>
            <person name="Martins R.C."/>
            <person name="Perdigao-Neto L.V."/>
            <person name="Costa S.F."/>
            <person name="Levin A.S.S."/>
        </authorList>
    </citation>
    <scope>NUCLEOTIDE SEQUENCE</scope>
    <source>
        <strain evidence="5">1283</strain>
    </source>
</reference>